<proteinExistence type="predicted"/>
<protein>
    <submittedName>
        <fullName evidence="2">PhzF family phenazine biosynthesis isomerase</fullName>
    </submittedName>
</protein>
<dbReference type="RefSeq" id="WP_158205146.1">
    <property type="nucleotide sequence ID" value="NZ_WSZK01000023.1"/>
</dbReference>
<dbReference type="Pfam" id="PF02567">
    <property type="entry name" value="PhzC-PhzF"/>
    <property type="match status" value="1"/>
</dbReference>
<dbReference type="NCBIfam" id="TIGR00654">
    <property type="entry name" value="PhzF_family"/>
    <property type="match status" value="1"/>
</dbReference>
<sequence length="298" mass="31360">MDTRRALIVDAFTTDALTGNAAGLVPDADGLDADQMQAVARELHASETAFLTDSEEADRRIRYFTPETEVDLCGHATIASHAFLHQAEAIDAGTHTLSTNVGVLDVEVAADGSVWMTQAPPEAHDVDVSYEEVAAAVGVDLDALTDLEADLPLGWASTGLGFLCVPVTYLDELGGADPDMAAVEALCEEVDATGVYAFTFDTIDPDATLHGRMFAPGAGVPEDPCTGTASGAVTAYLRAHDALDSYADLVYEQGHFLDRPGRIRVRAAEEIRVGGRAVVSLDGELAIPDADDEDIVVA</sequence>
<name>A0A6B0GKS7_9EURY</name>
<evidence type="ECO:0000313" key="2">
    <source>
        <dbReference type="EMBL" id="MWG35472.1"/>
    </source>
</evidence>
<gene>
    <name evidence="2" type="ORF">GQS65_13420</name>
</gene>
<evidence type="ECO:0000313" key="3">
    <source>
        <dbReference type="Proteomes" id="UP000451471"/>
    </source>
</evidence>
<dbReference type="GO" id="GO:0016853">
    <property type="term" value="F:isomerase activity"/>
    <property type="evidence" value="ECO:0007669"/>
    <property type="project" value="UniProtKB-KW"/>
</dbReference>
<evidence type="ECO:0000256" key="1">
    <source>
        <dbReference type="ARBA" id="ARBA00023235"/>
    </source>
</evidence>
<dbReference type="AlphaFoldDB" id="A0A6B0GKS7"/>
<comment type="caution">
    <text evidence="2">The sequence shown here is derived from an EMBL/GenBank/DDBJ whole genome shotgun (WGS) entry which is preliminary data.</text>
</comment>
<organism evidence="2 3">
    <name type="scientific">Halomarina oriensis</name>
    <dbReference type="NCBI Taxonomy" id="671145"/>
    <lineage>
        <taxon>Archaea</taxon>
        <taxon>Methanobacteriati</taxon>
        <taxon>Methanobacteriota</taxon>
        <taxon>Stenosarchaea group</taxon>
        <taxon>Halobacteria</taxon>
        <taxon>Halobacteriales</taxon>
        <taxon>Natronomonadaceae</taxon>
        <taxon>Halomarina</taxon>
    </lineage>
</organism>
<dbReference type="GO" id="GO:0005737">
    <property type="term" value="C:cytoplasm"/>
    <property type="evidence" value="ECO:0007669"/>
    <property type="project" value="TreeGrafter"/>
</dbReference>
<dbReference type="InterPro" id="IPR003719">
    <property type="entry name" value="Phenazine_PhzF-like"/>
</dbReference>
<reference evidence="2 3" key="1">
    <citation type="submission" date="2019-12" db="EMBL/GenBank/DDBJ databases">
        <title>Halocatena pleomorpha gen. nov. sp. nov., an extremely halophilic archaeon of family Halobacteriaceae isolated from saltpan soil.</title>
        <authorList>
            <person name="Pal Y."/>
            <person name="Verma A."/>
            <person name="Krishnamurthi S."/>
            <person name="Kumar P."/>
        </authorList>
    </citation>
    <scope>NUCLEOTIDE SEQUENCE [LARGE SCALE GENOMIC DNA]</scope>
    <source>
        <strain evidence="2 3">JCM 16495</strain>
    </source>
</reference>
<dbReference type="OrthoDB" id="105902at2157"/>
<dbReference type="Gene3D" id="3.10.310.10">
    <property type="entry name" value="Diaminopimelate Epimerase, Chain A, domain 1"/>
    <property type="match status" value="2"/>
</dbReference>
<dbReference type="PIRSF" id="PIRSF016184">
    <property type="entry name" value="PhzC_PhzF"/>
    <property type="match status" value="1"/>
</dbReference>
<dbReference type="Proteomes" id="UP000451471">
    <property type="component" value="Unassembled WGS sequence"/>
</dbReference>
<dbReference type="EMBL" id="WSZK01000023">
    <property type="protein sequence ID" value="MWG35472.1"/>
    <property type="molecule type" value="Genomic_DNA"/>
</dbReference>
<dbReference type="SUPFAM" id="SSF54506">
    <property type="entry name" value="Diaminopimelate epimerase-like"/>
    <property type="match status" value="1"/>
</dbReference>
<dbReference type="PANTHER" id="PTHR13774:SF39">
    <property type="entry name" value="BIOSYNTHESIS PROTEIN, PUTATIVE-RELATED"/>
    <property type="match status" value="1"/>
</dbReference>
<keyword evidence="1 2" id="KW-0413">Isomerase</keyword>
<dbReference type="PANTHER" id="PTHR13774">
    <property type="entry name" value="PHENAZINE BIOSYNTHESIS PROTEIN"/>
    <property type="match status" value="1"/>
</dbReference>
<keyword evidence="3" id="KW-1185">Reference proteome</keyword>
<accession>A0A6B0GKS7</accession>